<dbReference type="GO" id="GO:0006974">
    <property type="term" value="P:DNA damage response"/>
    <property type="evidence" value="ECO:0007669"/>
    <property type="project" value="TreeGrafter"/>
</dbReference>
<evidence type="ECO:0000256" key="2">
    <source>
        <dbReference type="ARBA" id="ARBA00023242"/>
    </source>
</evidence>
<keyword evidence="6" id="KW-1185">Reference proteome</keyword>
<sequence>MPLRRPPPLCLCVDVDGWVQGKDPSMDFTQDIVEESEDERFDEMMSGSDAVQPIELPPCEIGRLEEISELVSSCLQSPMRREKLAVAIENEGYIKKLLNVFRMCEDLDNMDGLHHLYEIFKNIFLLNKNALFELMFAEDTIFDVIGCLEFDPNLSAPKRHRQYLKSIAKFHQVININNPDLLSKIHQTYRVQYIQDVVLPTPSVFEENMLSTLSSFIFFNKVEIVSLIQEDEKFLTDLFNQLTDGKTEENARKESVLFLKEFCTFSQTLQPQSREAFFKTLSSLGILPALEITLASENRDTKAASIDILLFIVEFSPSMVREYMLQQLANSSENDTLFMNVIIEQMTCDTDPEMGGAVQLMVIIRTLLEPENMLASVNKSEKTDFLNYFYKHCMHVFIGAIRFMRKIIALKDEFYNRYIIKGNLFAPIIKAFISNNGRYNLLDSAVLEMFEFIKSEDIKSLCSHVVESFGPTLDKISYVQTFKALKLRYDQNQDRLRDRSQSQLESVGAILRPGRFRRDPRDLDEDEEMWFNDDEYDDQPGSNNGSGSSGSLSANSISTTMSSNLTGSQIPVGTTAATLNQQQSSPPESNGDSSERRGIDAPEVLDEETCSASDHKPPPALNVDDVDDEIVPEGDKALPNGINANSSRDQDSTSSSSAAKKGLVDYEEDSDEEDEEAASTLPTTDRVSESPEPSKSADPPAASTSPSPTSSSSSSSLPNGEKSDQSSTDNSSPKELGPSESLSESPSVVALPDTETTTAHAISIASLSSSGTGEKRKPEEDGTQAQTSSSQNQSQAKAIGSNEPETPLPANDGASETQSEALPDADASDLEPASKKPRMDV</sequence>
<dbReference type="InterPro" id="IPR006887">
    <property type="entry name" value="P4R3-like_central_dom"/>
</dbReference>
<feature type="domain" description="Serine/threonine-protein phosphatase 4 regulatory subunit 3-like central" evidence="4">
    <location>
        <begin position="66"/>
        <end position="398"/>
    </location>
</feature>
<dbReference type="Proteomes" id="UP000318571">
    <property type="component" value="Chromosome 7"/>
</dbReference>
<feature type="compositionally biased region" description="Low complexity" evidence="3">
    <location>
        <begin position="754"/>
        <end position="772"/>
    </location>
</feature>
<organism evidence="5 6">
    <name type="scientific">Tigriopus californicus</name>
    <name type="common">Marine copepod</name>
    <dbReference type="NCBI Taxonomy" id="6832"/>
    <lineage>
        <taxon>Eukaryota</taxon>
        <taxon>Metazoa</taxon>
        <taxon>Ecdysozoa</taxon>
        <taxon>Arthropoda</taxon>
        <taxon>Crustacea</taxon>
        <taxon>Multicrustacea</taxon>
        <taxon>Hexanauplia</taxon>
        <taxon>Copepoda</taxon>
        <taxon>Harpacticoida</taxon>
        <taxon>Harpacticidae</taxon>
        <taxon>Tigriopus</taxon>
    </lineage>
</organism>
<name>A0A553P435_TIGCA</name>
<comment type="subcellular location">
    <subcellularLocation>
        <location evidence="1">Nucleus</location>
    </subcellularLocation>
</comment>
<feature type="compositionally biased region" description="Polar residues" evidence="3">
    <location>
        <begin position="559"/>
        <end position="592"/>
    </location>
</feature>
<dbReference type="STRING" id="6832.A0A553P435"/>
<feature type="compositionally biased region" description="Acidic residues" evidence="3">
    <location>
        <begin position="665"/>
        <end position="677"/>
    </location>
</feature>
<dbReference type="AlphaFoldDB" id="A0A553P435"/>
<feature type="compositionally biased region" description="Low complexity" evidence="3">
    <location>
        <begin position="783"/>
        <end position="796"/>
    </location>
</feature>
<dbReference type="GO" id="GO:0005654">
    <property type="term" value="C:nucleoplasm"/>
    <property type="evidence" value="ECO:0007669"/>
    <property type="project" value="TreeGrafter"/>
</dbReference>
<evidence type="ECO:0000256" key="1">
    <source>
        <dbReference type="ARBA" id="ARBA00004123"/>
    </source>
</evidence>
<feature type="compositionally biased region" description="Low complexity" evidence="3">
    <location>
        <begin position="731"/>
        <end position="747"/>
    </location>
</feature>
<evidence type="ECO:0000259" key="4">
    <source>
        <dbReference type="Pfam" id="PF04802"/>
    </source>
</evidence>
<feature type="compositionally biased region" description="Low complexity" evidence="3">
    <location>
        <begin position="541"/>
        <end position="558"/>
    </location>
</feature>
<dbReference type="EMBL" id="VCGU01000008">
    <property type="protein sequence ID" value="TRY72392.1"/>
    <property type="molecule type" value="Genomic_DNA"/>
</dbReference>
<protein>
    <recommendedName>
        <fullName evidence="4">Serine/threonine-protein phosphatase 4 regulatory subunit 3-like central domain-containing protein</fullName>
    </recommendedName>
</protein>
<evidence type="ECO:0000256" key="3">
    <source>
        <dbReference type="SAM" id="MobiDB-lite"/>
    </source>
</evidence>
<accession>A0A553P435</accession>
<feature type="compositionally biased region" description="Basic and acidic residues" evidence="3">
    <location>
        <begin position="832"/>
        <end position="841"/>
    </location>
</feature>
<dbReference type="PANTHER" id="PTHR23318">
    <property type="entry name" value="ATP SYNTHASE GAMMA-RELATED"/>
    <property type="match status" value="1"/>
</dbReference>
<dbReference type="Pfam" id="PF04802">
    <property type="entry name" value="PP4R3"/>
    <property type="match status" value="1"/>
</dbReference>
<proteinExistence type="predicted"/>
<evidence type="ECO:0000313" key="6">
    <source>
        <dbReference type="Proteomes" id="UP000318571"/>
    </source>
</evidence>
<dbReference type="GO" id="GO:0072542">
    <property type="term" value="F:protein phosphatase activator activity"/>
    <property type="evidence" value="ECO:0007669"/>
    <property type="project" value="TreeGrafter"/>
</dbReference>
<dbReference type="InterPro" id="IPR051137">
    <property type="entry name" value="PP4R3-like"/>
</dbReference>
<feature type="region of interest" description="Disordered" evidence="3">
    <location>
        <begin position="532"/>
        <end position="841"/>
    </location>
</feature>
<dbReference type="PANTHER" id="PTHR23318:SF0">
    <property type="entry name" value="SERINE_THREONINE-PROTEIN PHOSPHATASE 4 REGULATORY SUBUNIT 3"/>
    <property type="match status" value="1"/>
</dbReference>
<keyword evidence="2" id="KW-0539">Nucleus</keyword>
<gene>
    <name evidence="5" type="ORF">TCAL_08442</name>
</gene>
<dbReference type="InterPro" id="IPR016024">
    <property type="entry name" value="ARM-type_fold"/>
</dbReference>
<evidence type="ECO:0000313" key="5">
    <source>
        <dbReference type="EMBL" id="TRY72392.1"/>
    </source>
</evidence>
<reference evidence="5 6" key="1">
    <citation type="journal article" date="2018" name="Nat. Ecol. Evol.">
        <title>Genomic signatures of mitonuclear coevolution across populations of Tigriopus californicus.</title>
        <authorList>
            <person name="Barreto F.S."/>
            <person name="Watson E.T."/>
            <person name="Lima T.G."/>
            <person name="Willett C.S."/>
            <person name="Edmands S."/>
            <person name="Li W."/>
            <person name="Burton R.S."/>
        </authorList>
    </citation>
    <scope>NUCLEOTIDE SEQUENCE [LARGE SCALE GENOMIC DNA]</scope>
    <source>
        <strain evidence="5 6">San Diego</strain>
    </source>
</reference>
<comment type="caution">
    <text evidence="5">The sequence shown here is derived from an EMBL/GenBank/DDBJ whole genome shotgun (WGS) entry which is preliminary data.</text>
</comment>
<dbReference type="SUPFAM" id="SSF48371">
    <property type="entry name" value="ARM repeat"/>
    <property type="match status" value="1"/>
</dbReference>
<dbReference type="GO" id="GO:0030289">
    <property type="term" value="C:protein phosphatase 4 complex"/>
    <property type="evidence" value="ECO:0007669"/>
    <property type="project" value="TreeGrafter"/>
</dbReference>
<feature type="compositionally biased region" description="Low complexity" evidence="3">
    <location>
        <begin position="690"/>
        <end position="716"/>
    </location>
</feature>